<comment type="caution">
    <text evidence="3">The sequence shown here is derived from an EMBL/GenBank/DDBJ whole genome shotgun (WGS) entry which is preliminary data.</text>
</comment>
<sequence>MGTQYQAVSYFFLLVILTISHVTESQNSFGVHIKGREQTAVTYFKSEPSLERSKNEEYLNYRVSHRKNPGGSNPLHN</sequence>
<reference evidence="3 4" key="1">
    <citation type="submission" date="2024-01" db="EMBL/GenBank/DDBJ databases">
        <title>The complete chloroplast genome sequence of Lithospermum erythrorhizon: insights into the phylogenetic relationship among Boraginaceae species and the maternal lineages of purple gromwells.</title>
        <authorList>
            <person name="Okada T."/>
            <person name="Watanabe K."/>
        </authorList>
    </citation>
    <scope>NUCLEOTIDE SEQUENCE [LARGE SCALE GENOMIC DNA]</scope>
</reference>
<gene>
    <name evidence="3" type="ORF">LIER_19085</name>
</gene>
<evidence type="ECO:0008006" key="5">
    <source>
        <dbReference type="Google" id="ProtNLM"/>
    </source>
</evidence>
<name>A0AAV3QKS3_LITER</name>
<dbReference type="AlphaFoldDB" id="A0AAV3QKS3"/>
<evidence type="ECO:0000313" key="4">
    <source>
        <dbReference type="Proteomes" id="UP001454036"/>
    </source>
</evidence>
<organism evidence="3 4">
    <name type="scientific">Lithospermum erythrorhizon</name>
    <name type="common">Purple gromwell</name>
    <name type="synonym">Lithospermum officinale var. erythrorhizon</name>
    <dbReference type="NCBI Taxonomy" id="34254"/>
    <lineage>
        <taxon>Eukaryota</taxon>
        <taxon>Viridiplantae</taxon>
        <taxon>Streptophyta</taxon>
        <taxon>Embryophyta</taxon>
        <taxon>Tracheophyta</taxon>
        <taxon>Spermatophyta</taxon>
        <taxon>Magnoliopsida</taxon>
        <taxon>eudicotyledons</taxon>
        <taxon>Gunneridae</taxon>
        <taxon>Pentapetalae</taxon>
        <taxon>asterids</taxon>
        <taxon>lamiids</taxon>
        <taxon>Boraginales</taxon>
        <taxon>Boraginaceae</taxon>
        <taxon>Boraginoideae</taxon>
        <taxon>Lithospermeae</taxon>
        <taxon>Lithospermum</taxon>
    </lineage>
</organism>
<feature type="chain" id="PRO_5043819829" description="Clavata3/ESR (CLE) gene family member" evidence="2">
    <location>
        <begin position="26"/>
        <end position="77"/>
    </location>
</feature>
<evidence type="ECO:0000256" key="2">
    <source>
        <dbReference type="SAM" id="SignalP"/>
    </source>
</evidence>
<dbReference type="Proteomes" id="UP001454036">
    <property type="component" value="Unassembled WGS sequence"/>
</dbReference>
<evidence type="ECO:0000256" key="1">
    <source>
        <dbReference type="SAM" id="MobiDB-lite"/>
    </source>
</evidence>
<keyword evidence="2" id="KW-0732">Signal</keyword>
<accession>A0AAV3QKS3</accession>
<keyword evidence="4" id="KW-1185">Reference proteome</keyword>
<protein>
    <recommendedName>
        <fullName evidence="5">Clavata3/ESR (CLE) gene family member</fullName>
    </recommendedName>
</protein>
<feature type="signal peptide" evidence="2">
    <location>
        <begin position="1"/>
        <end position="25"/>
    </location>
</feature>
<feature type="region of interest" description="Disordered" evidence="1">
    <location>
        <begin position="55"/>
        <end position="77"/>
    </location>
</feature>
<proteinExistence type="predicted"/>
<evidence type="ECO:0000313" key="3">
    <source>
        <dbReference type="EMBL" id="GAA0163143.1"/>
    </source>
</evidence>
<dbReference type="EMBL" id="BAABME010004666">
    <property type="protein sequence ID" value="GAA0163143.1"/>
    <property type="molecule type" value="Genomic_DNA"/>
</dbReference>